<evidence type="ECO:0000313" key="2">
    <source>
        <dbReference type="Proteomes" id="UP000319824"/>
    </source>
</evidence>
<organism evidence="1 2">
    <name type="scientific">Rhizobium mongolense USDA 1844</name>
    <dbReference type="NCBI Taxonomy" id="1079460"/>
    <lineage>
        <taxon>Bacteria</taxon>
        <taxon>Pseudomonadati</taxon>
        <taxon>Pseudomonadota</taxon>
        <taxon>Alphaproteobacteria</taxon>
        <taxon>Hyphomicrobiales</taxon>
        <taxon>Rhizobiaceae</taxon>
        <taxon>Rhizobium/Agrobacterium group</taxon>
        <taxon>Rhizobium</taxon>
    </lineage>
</organism>
<protein>
    <submittedName>
        <fullName evidence="1">Uncharacterized protein</fullName>
    </submittedName>
</protein>
<proteinExistence type="predicted"/>
<name>A0A559TEG1_9HYPH</name>
<sequence length="132" mass="14614">MLRRCGSLGKEKLVRRTFVLLLIGAFATPSFGQSRAELGANPNDHPFQCGAAFSIMAKVYQEAGDTSKSEGYQIKFDKLVTEAEAIFEEAHKSKGDAEAYMQKHVDLLAAVAERDAKLVINFARRCEERFPG</sequence>
<evidence type="ECO:0000313" key="1">
    <source>
        <dbReference type="EMBL" id="TVZ72996.1"/>
    </source>
</evidence>
<dbReference type="EMBL" id="VISO01000002">
    <property type="protein sequence ID" value="TVZ72996.1"/>
    <property type="molecule type" value="Genomic_DNA"/>
</dbReference>
<dbReference type="AlphaFoldDB" id="A0A559TEG1"/>
<comment type="caution">
    <text evidence="1">The sequence shown here is derived from an EMBL/GenBank/DDBJ whole genome shotgun (WGS) entry which is preliminary data.</text>
</comment>
<dbReference type="Proteomes" id="UP000319824">
    <property type="component" value="Unassembled WGS sequence"/>
</dbReference>
<gene>
    <name evidence="1" type="ORF">BCL32_1192</name>
</gene>
<accession>A0A559TEG1</accession>
<reference evidence="1 2" key="1">
    <citation type="submission" date="2019-06" db="EMBL/GenBank/DDBJ databases">
        <title>Pac Bio to generate improved reference genome sequences for organisms with transposon mutant libraries (support for FEBA project).</title>
        <authorList>
            <person name="Blow M."/>
        </authorList>
    </citation>
    <scope>NUCLEOTIDE SEQUENCE [LARGE SCALE GENOMIC DNA]</scope>
    <source>
        <strain evidence="1 2">USDA 1844</strain>
    </source>
</reference>